<evidence type="ECO:0000256" key="1">
    <source>
        <dbReference type="SAM" id="Phobius"/>
    </source>
</evidence>
<gene>
    <name evidence="2" type="ORF">HMPREF1549_00025</name>
</gene>
<accession>U1Q7G2</accession>
<reference evidence="2 3" key="1">
    <citation type="submission" date="2013-06" db="EMBL/GenBank/DDBJ databases">
        <authorList>
            <person name="Weinstock G."/>
            <person name="Sodergren E."/>
            <person name="Lobos E.A."/>
            <person name="Fulton L."/>
            <person name="Fulton R."/>
            <person name="Courtney L."/>
            <person name="Fronick C."/>
            <person name="O'Laughlin M."/>
            <person name="Godfrey J."/>
            <person name="Wilson R.M."/>
            <person name="Miner T."/>
            <person name="Farmer C."/>
            <person name="Delehaunty K."/>
            <person name="Cordes M."/>
            <person name="Minx P."/>
            <person name="Tomlinson C."/>
            <person name="Chen J."/>
            <person name="Wollam A."/>
            <person name="Pepin K.H."/>
            <person name="Bhonagiri V."/>
            <person name="Zhang X."/>
            <person name="Warren W."/>
            <person name="Mitreva M."/>
            <person name="Mardis E.R."/>
            <person name="Wilson R.K."/>
        </authorList>
    </citation>
    <scope>NUCLEOTIDE SEQUENCE [LARGE SCALE GENOMIC DNA]</scope>
    <source>
        <strain evidence="2 3">F0510</strain>
    </source>
</reference>
<feature type="non-terminal residue" evidence="2">
    <location>
        <position position="49"/>
    </location>
</feature>
<dbReference type="EMBL" id="AWSD01000004">
    <property type="protein sequence ID" value="ERH23785.1"/>
    <property type="molecule type" value="Genomic_DNA"/>
</dbReference>
<feature type="transmembrane region" description="Helical" evidence="1">
    <location>
        <begin position="6"/>
        <end position="28"/>
    </location>
</feature>
<keyword evidence="1" id="KW-0812">Transmembrane</keyword>
<name>U1Q7G2_9ACTO</name>
<organism evidence="2 3">
    <name type="scientific">Actinomyces johnsonii F0510</name>
    <dbReference type="NCBI Taxonomy" id="1227262"/>
    <lineage>
        <taxon>Bacteria</taxon>
        <taxon>Bacillati</taxon>
        <taxon>Actinomycetota</taxon>
        <taxon>Actinomycetes</taxon>
        <taxon>Actinomycetales</taxon>
        <taxon>Actinomycetaceae</taxon>
        <taxon>Actinomyces</taxon>
    </lineage>
</organism>
<dbReference type="AlphaFoldDB" id="U1Q7G2"/>
<dbReference type="Proteomes" id="UP000016498">
    <property type="component" value="Unassembled WGS sequence"/>
</dbReference>
<keyword evidence="1" id="KW-1133">Transmembrane helix</keyword>
<dbReference type="HOGENOM" id="CLU_3161313_0_0_11"/>
<comment type="caution">
    <text evidence="2">The sequence shown here is derived from an EMBL/GenBank/DDBJ whole genome shotgun (WGS) entry which is preliminary data.</text>
</comment>
<evidence type="ECO:0000313" key="3">
    <source>
        <dbReference type="Proteomes" id="UP000016498"/>
    </source>
</evidence>
<evidence type="ECO:0000313" key="2">
    <source>
        <dbReference type="EMBL" id="ERH23785.1"/>
    </source>
</evidence>
<proteinExistence type="predicted"/>
<protein>
    <submittedName>
        <fullName evidence="2">Uncharacterized protein</fullName>
    </submittedName>
</protein>
<sequence length="49" mass="5029">MSAVQIACVVIVVIATTIGIAVFARACFTIGARMAVGRATAPERLRPVG</sequence>
<keyword evidence="1" id="KW-0472">Membrane</keyword>